<protein>
    <submittedName>
        <fullName evidence="4">Nitroreductase</fullName>
    </submittedName>
</protein>
<dbReference type="SUPFAM" id="SSF55469">
    <property type="entry name" value="FMN-dependent nitroreductase-like"/>
    <property type="match status" value="1"/>
</dbReference>
<dbReference type="InterPro" id="IPR000415">
    <property type="entry name" value="Nitroreductase-like"/>
</dbReference>
<name>A0A1K1LFC2_9BACT</name>
<evidence type="ECO:0000313" key="4">
    <source>
        <dbReference type="EMBL" id="SFV73405.1"/>
    </source>
</evidence>
<comment type="similarity">
    <text evidence="1">Belongs to the nitroreductase family.</text>
</comment>
<dbReference type="EMBL" id="LT630450">
    <property type="protein sequence ID" value="SFV73405.1"/>
    <property type="molecule type" value="Genomic_DNA"/>
</dbReference>
<evidence type="ECO:0000313" key="5">
    <source>
        <dbReference type="Proteomes" id="UP000186323"/>
    </source>
</evidence>
<keyword evidence="2" id="KW-0560">Oxidoreductase</keyword>
<proteinExistence type="inferred from homology"/>
<evidence type="ECO:0000259" key="3">
    <source>
        <dbReference type="Pfam" id="PF00881"/>
    </source>
</evidence>
<organism evidence="4 5">
    <name type="scientific">Desulfovibrio piger</name>
    <dbReference type="NCBI Taxonomy" id="901"/>
    <lineage>
        <taxon>Bacteria</taxon>
        <taxon>Pseudomonadati</taxon>
        <taxon>Thermodesulfobacteriota</taxon>
        <taxon>Desulfovibrionia</taxon>
        <taxon>Desulfovibrionales</taxon>
        <taxon>Desulfovibrionaceae</taxon>
        <taxon>Desulfovibrio</taxon>
    </lineage>
</organism>
<sequence length="185" mass="21158">MDALQCILTRRSCRSYEDRPIPKKEILELLTVGTKATTGSGMQPWGFVTLEGREKIAALSDEIKVWLKENFADFPWLAQYREWLDHPNYNIFYDANNIICVYGDTASHWYVYDGTLCTANIMLAAHAKGIGSCWIGFAQDFMDRPEIKARYKVPEHCRFVSALSLGYAKGHLPEAKRKEPLIFNS</sequence>
<dbReference type="InterPro" id="IPR029479">
    <property type="entry name" value="Nitroreductase"/>
</dbReference>
<dbReference type="CDD" id="cd02062">
    <property type="entry name" value="Nitro_FMN_reductase"/>
    <property type="match status" value="1"/>
</dbReference>
<dbReference type="GO" id="GO:0016491">
    <property type="term" value="F:oxidoreductase activity"/>
    <property type="evidence" value="ECO:0007669"/>
    <property type="project" value="UniProtKB-KW"/>
</dbReference>
<dbReference type="KEGG" id="dpg:DESPIGER_1568"/>
<gene>
    <name evidence="4" type="ORF">DESPIGER_1568</name>
</gene>
<dbReference type="PANTHER" id="PTHR43673:SF10">
    <property type="entry name" value="NADH DEHYDROGENASE_NAD(P)H NITROREDUCTASE XCC3605-RELATED"/>
    <property type="match status" value="1"/>
</dbReference>
<dbReference type="RefSeq" id="WP_072335130.1">
    <property type="nucleotide sequence ID" value="NZ_LT630450.1"/>
</dbReference>
<dbReference type="Gene3D" id="3.40.109.10">
    <property type="entry name" value="NADH Oxidase"/>
    <property type="match status" value="1"/>
</dbReference>
<dbReference type="Proteomes" id="UP000186323">
    <property type="component" value="Chromosome I"/>
</dbReference>
<reference evidence="5" key="1">
    <citation type="submission" date="2016-10" db="EMBL/GenBank/DDBJ databases">
        <authorList>
            <person name="Wegmann U."/>
        </authorList>
    </citation>
    <scope>NUCLEOTIDE SEQUENCE [LARGE SCALE GENOMIC DNA]</scope>
</reference>
<evidence type="ECO:0000256" key="2">
    <source>
        <dbReference type="ARBA" id="ARBA00023002"/>
    </source>
</evidence>
<accession>A0A1K1LFC2</accession>
<dbReference type="OrthoDB" id="9802510at2"/>
<dbReference type="PANTHER" id="PTHR43673">
    <property type="entry name" value="NAD(P)H NITROREDUCTASE YDGI-RELATED"/>
    <property type="match status" value="1"/>
</dbReference>
<feature type="domain" description="Nitroreductase" evidence="3">
    <location>
        <begin position="7"/>
        <end position="167"/>
    </location>
</feature>
<evidence type="ECO:0000256" key="1">
    <source>
        <dbReference type="ARBA" id="ARBA00007118"/>
    </source>
</evidence>
<keyword evidence="5" id="KW-1185">Reference proteome</keyword>
<dbReference type="Pfam" id="PF00881">
    <property type="entry name" value="Nitroreductase"/>
    <property type="match status" value="1"/>
</dbReference>
<dbReference type="AlphaFoldDB" id="A0A1K1LFC2"/>